<dbReference type="RefSeq" id="WP_115835883.1">
    <property type="nucleotide sequence ID" value="NZ_CP025086.1"/>
</dbReference>
<feature type="signal peptide" evidence="3">
    <location>
        <begin position="1"/>
        <end position="26"/>
    </location>
</feature>
<evidence type="ECO:0000256" key="2">
    <source>
        <dbReference type="ARBA" id="ARBA00005791"/>
    </source>
</evidence>
<dbReference type="PANTHER" id="PTHR13887:SF56">
    <property type="entry name" value="THIOREDOXIN-LIKE REDUCTASE RV2466C"/>
    <property type="match status" value="1"/>
</dbReference>
<gene>
    <name evidence="5" type="ORF">DES32_1340</name>
</gene>
<evidence type="ECO:0000256" key="1">
    <source>
        <dbReference type="ARBA" id="ARBA00003565"/>
    </source>
</evidence>
<proteinExistence type="inferred from homology"/>
<dbReference type="InterPro" id="IPR012336">
    <property type="entry name" value="Thioredoxin-like_fold"/>
</dbReference>
<dbReference type="OrthoDB" id="8478320at2"/>
<sequence length="223" mass="24263">MPHCQQRSALKLLGIIASLVMGGWLAAGLAPAQADDQTTIPPEKLFAPQALPDIVEGKADAPVTIVEYASMTCPHCARFHAETYPALLSKYVNTGKVRFILREFPLDPRAAAAFMLARCAGDGDKRTAVIDLLFNSQQSWAESDKPLDTLSGLMRQTGMSAKDFDACLNNQSLYNNVIKERDDAGKDFVIDATPTFFINGKKYSGEISIDALSKIIDPLLAKK</sequence>
<dbReference type="SUPFAM" id="SSF52833">
    <property type="entry name" value="Thioredoxin-like"/>
    <property type="match status" value="1"/>
</dbReference>
<dbReference type="InterPro" id="IPR013766">
    <property type="entry name" value="Thioredoxin_domain"/>
</dbReference>
<dbReference type="AlphaFoldDB" id="A0A3D9YYC5"/>
<comment type="function">
    <text evidence="1">May be required for disulfide bond formation in some proteins.</text>
</comment>
<keyword evidence="5" id="KW-0413">Isomerase</keyword>
<accession>A0A3D9YYC5</accession>
<dbReference type="CDD" id="cd02972">
    <property type="entry name" value="DsbA_family"/>
    <property type="match status" value="1"/>
</dbReference>
<dbReference type="EMBL" id="QUMO01000002">
    <property type="protein sequence ID" value="REF87712.1"/>
    <property type="molecule type" value="Genomic_DNA"/>
</dbReference>
<dbReference type="PROSITE" id="PS51352">
    <property type="entry name" value="THIOREDOXIN_2"/>
    <property type="match status" value="1"/>
</dbReference>
<keyword evidence="3" id="KW-0732">Signal</keyword>
<dbReference type="Gene3D" id="3.40.30.10">
    <property type="entry name" value="Glutaredoxin"/>
    <property type="match status" value="1"/>
</dbReference>
<name>A0A3D9YYC5_9HYPH</name>
<feature type="domain" description="Thioredoxin" evidence="4">
    <location>
        <begin position="40"/>
        <end position="221"/>
    </location>
</feature>
<keyword evidence="6" id="KW-1185">Reference proteome</keyword>
<dbReference type="PANTHER" id="PTHR13887">
    <property type="entry name" value="GLUTATHIONE S-TRANSFERASE KAPPA"/>
    <property type="match status" value="1"/>
</dbReference>
<evidence type="ECO:0000313" key="6">
    <source>
        <dbReference type="Proteomes" id="UP000256900"/>
    </source>
</evidence>
<dbReference type="InterPro" id="IPR036249">
    <property type="entry name" value="Thioredoxin-like_sf"/>
</dbReference>
<comment type="similarity">
    <text evidence="2">Belongs to the thioredoxin family. DsbA subfamily.</text>
</comment>
<dbReference type="GO" id="GO:0016853">
    <property type="term" value="F:isomerase activity"/>
    <property type="evidence" value="ECO:0007669"/>
    <property type="project" value="UniProtKB-KW"/>
</dbReference>
<dbReference type="Pfam" id="PF13462">
    <property type="entry name" value="Thioredoxin_4"/>
    <property type="match status" value="1"/>
</dbReference>
<organism evidence="5 6">
    <name type="scientific">Methylovirgula ligni</name>
    <dbReference type="NCBI Taxonomy" id="569860"/>
    <lineage>
        <taxon>Bacteria</taxon>
        <taxon>Pseudomonadati</taxon>
        <taxon>Pseudomonadota</taxon>
        <taxon>Alphaproteobacteria</taxon>
        <taxon>Hyphomicrobiales</taxon>
        <taxon>Beijerinckiaceae</taxon>
        <taxon>Methylovirgula</taxon>
    </lineage>
</organism>
<evidence type="ECO:0000256" key="3">
    <source>
        <dbReference type="SAM" id="SignalP"/>
    </source>
</evidence>
<dbReference type="Proteomes" id="UP000256900">
    <property type="component" value="Unassembled WGS sequence"/>
</dbReference>
<feature type="chain" id="PRO_5017678615" evidence="3">
    <location>
        <begin position="27"/>
        <end position="223"/>
    </location>
</feature>
<evidence type="ECO:0000313" key="5">
    <source>
        <dbReference type="EMBL" id="REF87712.1"/>
    </source>
</evidence>
<reference evidence="5 6" key="1">
    <citation type="submission" date="2018-08" db="EMBL/GenBank/DDBJ databases">
        <title>Genomic Encyclopedia of Type Strains, Phase IV (KMG-IV): sequencing the most valuable type-strain genomes for metagenomic binning, comparative biology and taxonomic classification.</title>
        <authorList>
            <person name="Goeker M."/>
        </authorList>
    </citation>
    <scope>NUCLEOTIDE SEQUENCE [LARGE SCALE GENOMIC DNA]</scope>
    <source>
        <strain evidence="5 6">BW863</strain>
    </source>
</reference>
<evidence type="ECO:0000259" key="4">
    <source>
        <dbReference type="PROSITE" id="PS51352"/>
    </source>
</evidence>
<comment type="caution">
    <text evidence="5">The sequence shown here is derived from an EMBL/GenBank/DDBJ whole genome shotgun (WGS) entry which is preliminary data.</text>
</comment>
<protein>
    <submittedName>
        <fullName evidence="5">Protein-disulfide isomerase</fullName>
    </submittedName>
</protein>